<name>S7Q5Q8_GLOTA</name>
<evidence type="ECO:0000313" key="1">
    <source>
        <dbReference type="EMBL" id="EPQ54808.1"/>
    </source>
</evidence>
<organism evidence="1 2">
    <name type="scientific">Gloeophyllum trabeum (strain ATCC 11539 / FP-39264 / Madison 617)</name>
    <name type="common">Brown rot fungus</name>
    <dbReference type="NCBI Taxonomy" id="670483"/>
    <lineage>
        <taxon>Eukaryota</taxon>
        <taxon>Fungi</taxon>
        <taxon>Dikarya</taxon>
        <taxon>Basidiomycota</taxon>
        <taxon>Agaricomycotina</taxon>
        <taxon>Agaricomycetes</taxon>
        <taxon>Gloeophyllales</taxon>
        <taxon>Gloeophyllaceae</taxon>
        <taxon>Gloeophyllum</taxon>
    </lineage>
</organism>
<reference evidence="1 2" key="1">
    <citation type="journal article" date="2012" name="Science">
        <title>The Paleozoic origin of enzymatic lignin decomposition reconstructed from 31 fungal genomes.</title>
        <authorList>
            <person name="Floudas D."/>
            <person name="Binder M."/>
            <person name="Riley R."/>
            <person name="Barry K."/>
            <person name="Blanchette R.A."/>
            <person name="Henrissat B."/>
            <person name="Martinez A.T."/>
            <person name="Otillar R."/>
            <person name="Spatafora J.W."/>
            <person name="Yadav J.S."/>
            <person name="Aerts A."/>
            <person name="Benoit I."/>
            <person name="Boyd A."/>
            <person name="Carlson A."/>
            <person name="Copeland A."/>
            <person name="Coutinho P.M."/>
            <person name="de Vries R.P."/>
            <person name="Ferreira P."/>
            <person name="Findley K."/>
            <person name="Foster B."/>
            <person name="Gaskell J."/>
            <person name="Glotzer D."/>
            <person name="Gorecki P."/>
            <person name="Heitman J."/>
            <person name="Hesse C."/>
            <person name="Hori C."/>
            <person name="Igarashi K."/>
            <person name="Jurgens J.A."/>
            <person name="Kallen N."/>
            <person name="Kersten P."/>
            <person name="Kohler A."/>
            <person name="Kuees U."/>
            <person name="Kumar T.K.A."/>
            <person name="Kuo A."/>
            <person name="LaButti K."/>
            <person name="Larrondo L.F."/>
            <person name="Lindquist E."/>
            <person name="Ling A."/>
            <person name="Lombard V."/>
            <person name="Lucas S."/>
            <person name="Lundell T."/>
            <person name="Martin R."/>
            <person name="McLaughlin D.J."/>
            <person name="Morgenstern I."/>
            <person name="Morin E."/>
            <person name="Murat C."/>
            <person name="Nagy L.G."/>
            <person name="Nolan M."/>
            <person name="Ohm R.A."/>
            <person name="Patyshakuliyeva A."/>
            <person name="Rokas A."/>
            <person name="Ruiz-Duenas F.J."/>
            <person name="Sabat G."/>
            <person name="Salamov A."/>
            <person name="Samejima M."/>
            <person name="Schmutz J."/>
            <person name="Slot J.C."/>
            <person name="St John F."/>
            <person name="Stenlid J."/>
            <person name="Sun H."/>
            <person name="Sun S."/>
            <person name="Syed K."/>
            <person name="Tsang A."/>
            <person name="Wiebenga A."/>
            <person name="Young D."/>
            <person name="Pisabarro A."/>
            <person name="Eastwood D.C."/>
            <person name="Martin F."/>
            <person name="Cullen D."/>
            <person name="Grigoriev I.V."/>
            <person name="Hibbett D.S."/>
        </authorList>
    </citation>
    <scope>NUCLEOTIDE SEQUENCE [LARGE SCALE GENOMIC DNA]</scope>
    <source>
        <strain evidence="1 2">ATCC 11539</strain>
    </source>
</reference>
<dbReference type="OrthoDB" id="3071225at2759"/>
<dbReference type="RefSeq" id="XP_007867050.1">
    <property type="nucleotide sequence ID" value="XM_007868859.1"/>
</dbReference>
<accession>S7Q5Q8</accession>
<gene>
    <name evidence="1" type="ORF">GLOTRDRAFT_139297</name>
</gene>
<keyword evidence="2" id="KW-1185">Reference proteome</keyword>
<protein>
    <submittedName>
        <fullName evidence="1">Uncharacterized protein</fullName>
    </submittedName>
</protein>
<dbReference type="GeneID" id="19304214"/>
<dbReference type="Proteomes" id="UP000030669">
    <property type="component" value="Unassembled WGS sequence"/>
</dbReference>
<sequence>MSSETLFPHAVFPYRLEVCQAPLGEADVGVNIWETLPNLKSLRIASSTSEVTLVENTHETKEDGSKKEGWVAHAHSKALEARAKWMEKHGLPKSAPTLYGPSQLKPDAAPFVPANLRHPNISDSSSFDHEISASSGIPWYPAFLFGVSSSSPEAQRIAAATLVDSQPWNIECIVILARELCCCAAEPLTDAPGAVAKFTRAVYVRLRAASNEWMARALLRHLQDSACEFFNYLCGNHHSHNAGLLLPQHVSAAMCLGSFVGDLNTEGMFTHSEVKACVDVLLAEPLAVEKLQVVYRLLTSSSPTLWLGETACIAKQALLQTLRIQAAHMVPINAPAFDVPAWDANRIHELVEAITSVCNTRNVYHAALFP</sequence>
<evidence type="ECO:0000313" key="2">
    <source>
        <dbReference type="Proteomes" id="UP000030669"/>
    </source>
</evidence>
<dbReference type="eggNOG" id="ENOG502SZ8N">
    <property type="taxonomic scope" value="Eukaryota"/>
</dbReference>
<proteinExistence type="predicted"/>
<dbReference type="EMBL" id="KB469303">
    <property type="protein sequence ID" value="EPQ54808.1"/>
    <property type="molecule type" value="Genomic_DNA"/>
</dbReference>
<dbReference type="OMA" id="PWMASFR"/>
<dbReference type="AlphaFoldDB" id="S7Q5Q8"/>
<dbReference type="KEGG" id="gtr:GLOTRDRAFT_139297"/>
<dbReference type="HOGENOM" id="CLU_748126_0_0_1"/>